<proteinExistence type="predicted"/>
<dbReference type="VEuPathDB" id="FungiDB:CIMG_11351"/>
<dbReference type="AlphaFoldDB" id="A0A0D8JVN2"/>
<sequence length="102" mass="11442">MSLSFEHEPFQLERLTVSILEFEPRDTWASVLWTRSTGHIDIKFLGIPGWGPVVGDMAHWASDLSFPSQQSTHEADPQRQAEGVGILADVIVPHKKINSHIL</sequence>
<reference evidence="2" key="2">
    <citation type="journal article" date="2010" name="Genome Res.">
        <title>Population genomic sequencing of Coccidioides fungi reveals recent hybridization and transposon control.</title>
        <authorList>
            <person name="Neafsey D.E."/>
            <person name="Barker B.M."/>
            <person name="Sharpton T.J."/>
            <person name="Stajich J.E."/>
            <person name="Park D.J."/>
            <person name="Whiston E."/>
            <person name="Hung C.-Y."/>
            <person name="McMahan C."/>
            <person name="White J."/>
            <person name="Sykes S."/>
            <person name="Heiman D."/>
            <person name="Young S."/>
            <person name="Zeng Q."/>
            <person name="Abouelleil A."/>
            <person name="Aftuck L."/>
            <person name="Bessette D."/>
            <person name="Brown A."/>
            <person name="FitzGerald M."/>
            <person name="Lui A."/>
            <person name="Macdonald J.P."/>
            <person name="Priest M."/>
            <person name="Orbach M.J."/>
            <person name="Galgiani J.N."/>
            <person name="Kirkland T.N."/>
            <person name="Cole G.T."/>
            <person name="Birren B.W."/>
            <person name="Henn M.R."/>
            <person name="Taylor J.W."/>
            <person name="Rounsley S.D."/>
        </authorList>
    </citation>
    <scope>GENOME REANNOTATION</scope>
    <source>
        <strain evidence="2">RS</strain>
    </source>
</reference>
<accession>A0A0D8JVN2</accession>
<dbReference type="EMBL" id="GG704914">
    <property type="protein sequence ID" value="KJF61001.1"/>
    <property type="molecule type" value="Genomic_DNA"/>
</dbReference>
<name>A0A0D8JVN2_COCIM</name>
<organism evidence="1 2">
    <name type="scientific">Coccidioides immitis (strain RS)</name>
    <name type="common">Valley fever fungus</name>
    <dbReference type="NCBI Taxonomy" id="246410"/>
    <lineage>
        <taxon>Eukaryota</taxon>
        <taxon>Fungi</taxon>
        <taxon>Dikarya</taxon>
        <taxon>Ascomycota</taxon>
        <taxon>Pezizomycotina</taxon>
        <taxon>Eurotiomycetes</taxon>
        <taxon>Eurotiomycetidae</taxon>
        <taxon>Onygenales</taxon>
        <taxon>Onygenaceae</taxon>
        <taxon>Coccidioides</taxon>
    </lineage>
</organism>
<evidence type="ECO:0000313" key="1">
    <source>
        <dbReference type="EMBL" id="KJF61001.1"/>
    </source>
</evidence>
<dbReference type="InParanoid" id="A0A0D8JVN2"/>
<dbReference type="GeneID" id="24163673"/>
<dbReference type="KEGG" id="cim:CIMG_11351"/>
<keyword evidence="2" id="KW-1185">Reference proteome</keyword>
<evidence type="ECO:0000313" key="2">
    <source>
        <dbReference type="Proteomes" id="UP000001261"/>
    </source>
</evidence>
<dbReference type="Proteomes" id="UP000001261">
    <property type="component" value="Unassembled WGS sequence"/>
</dbReference>
<dbReference type="RefSeq" id="XP_012213844.1">
    <property type="nucleotide sequence ID" value="XM_012358421.1"/>
</dbReference>
<gene>
    <name evidence="1" type="ORF">CIMG_11351</name>
</gene>
<protein>
    <submittedName>
        <fullName evidence="1">Uncharacterized protein</fullName>
    </submittedName>
</protein>
<reference evidence="2" key="1">
    <citation type="journal article" date="2009" name="Genome Res.">
        <title>Comparative genomic analyses of the human fungal pathogens Coccidioides and their relatives.</title>
        <authorList>
            <person name="Sharpton T.J."/>
            <person name="Stajich J.E."/>
            <person name="Rounsley S.D."/>
            <person name="Gardner M.J."/>
            <person name="Wortman J.R."/>
            <person name="Jordar V.S."/>
            <person name="Maiti R."/>
            <person name="Kodira C.D."/>
            <person name="Neafsey D.E."/>
            <person name="Zeng Q."/>
            <person name="Hung C.-Y."/>
            <person name="McMahan C."/>
            <person name="Muszewska A."/>
            <person name="Grynberg M."/>
            <person name="Mandel M.A."/>
            <person name="Kellner E.M."/>
            <person name="Barker B.M."/>
            <person name="Galgiani J.N."/>
            <person name="Orbach M.J."/>
            <person name="Kirkland T.N."/>
            <person name="Cole G.T."/>
            <person name="Henn M.R."/>
            <person name="Birren B.W."/>
            <person name="Taylor J.W."/>
        </authorList>
    </citation>
    <scope>NUCLEOTIDE SEQUENCE [LARGE SCALE GENOMIC DNA]</scope>
    <source>
        <strain evidence="2">RS</strain>
    </source>
</reference>